<dbReference type="Gene3D" id="3.40.50.150">
    <property type="entry name" value="Vaccinia Virus protein VP39"/>
    <property type="match status" value="1"/>
</dbReference>
<protein>
    <submittedName>
        <fullName evidence="6">Protein N-methyltransferase NNT1</fullName>
    </submittedName>
</protein>
<evidence type="ECO:0000256" key="1">
    <source>
        <dbReference type="ARBA" id="ARBA00022490"/>
    </source>
</evidence>
<keyword evidence="2 6" id="KW-0489">Methyltransferase</keyword>
<evidence type="ECO:0000313" key="9">
    <source>
        <dbReference type="Proteomes" id="UP000195871"/>
    </source>
</evidence>
<keyword evidence="3 6" id="KW-0808">Transferase</keyword>
<dbReference type="Proteomes" id="UP000189274">
    <property type="component" value="Unassembled WGS sequence"/>
</dbReference>
<reference evidence="5 10" key="4">
    <citation type="submission" date="2018-06" db="EMBL/GenBank/DDBJ databases">
        <title>Population genomics shows no distinction between pathogenic Candida krusei and environmental Pichia kudriavzevii: One species, four names.</title>
        <authorList>
            <person name="Douglass A.P."/>
            <person name="Offei B."/>
            <person name="Braun-Galleani S."/>
            <person name="Coughlan A.Y."/>
            <person name="Martos A."/>
            <person name="Ortiz-Merino R.A."/>
            <person name="Byrne K.P."/>
            <person name="Wolfe K.H."/>
        </authorList>
    </citation>
    <scope>NUCLEOTIDE SEQUENCE [LARGE SCALE GENOMIC DNA]</scope>
    <source>
        <strain evidence="5 10">CBS573</strain>
    </source>
</reference>
<evidence type="ECO:0000313" key="6">
    <source>
        <dbReference type="EMBL" id="ONH77324.1"/>
    </source>
</evidence>
<reference evidence="8" key="1">
    <citation type="journal article" date="2017" name="Genome Announc.">
        <title>Genome sequences of Cyberlindnera fabianii 65, Pichia kudriavzevii 129, and Saccharomyces cerevisiae 131 isolated from fermented masau fruits in Zimbabwe.</title>
        <authorList>
            <person name="van Rijswijck I.M.H."/>
            <person name="Derks M.F.L."/>
            <person name="Abee T."/>
            <person name="de Ridder D."/>
            <person name="Smid E.J."/>
        </authorList>
    </citation>
    <scope>NUCLEOTIDE SEQUENCE [LARGE SCALE GENOMIC DNA]</scope>
    <source>
        <strain evidence="8">129</strain>
    </source>
</reference>
<evidence type="ECO:0000313" key="8">
    <source>
        <dbReference type="Proteomes" id="UP000189274"/>
    </source>
</evidence>
<reference evidence="7 9" key="3">
    <citation type="submission" date="2017-05" db="EMBL/GenBank/DDBJ databases">
        <title>The Genome Sequence of Candida krusei Ckrusei653.</title>
        <authorList>
            <person name="Cuomo C."/>
            <person name="Forche A."/>
            <person name="Young S."/>
            <person name="Abouelleil A."/>
            <person name="Cao P."/>
            <person name="Chapman S."/>
            <person name="Cusick C."/>
            <person name="Shea T."/>
            <person name="Nusbaum C."/>
            <person name="Birren B."/>
        </authorList>
    </citation>
    <scope>NUCLEOTIDE SEQUENCE [LARGE SCALE GENOMIC DNA]</scope>
    <source>
        <strain evidence="7 9">Ckrusei653</strain>
    </source>
</reference>
<keyword evidence="10" id="KW-1185">Reference proteome</keyword>
<keyword evidence="1" id="KW-0963">Cytoplasm</keyword>
<dbReference type="PANTHER" id="PTHR14614">
    <property type="entry name" value="HEPATOCELLULAR CARCINOMA-ASSOCIATED ANTIGEN"/>
    <property type="match status" value="1"/>
</dbReference>
<dbReference type="Pfam" id="PF10294">
    <property type="entry name" value="Methyltransf_16"/>
    <property type="match status" value="1"/>
</dbReference>
<dbReference type="InterPro" id="IPR029063">
    <property type="entry name" value="SAM-dependent_MTases_sf"/>
</dbReference>
<reference evidence="6" key="2">
    <citation type="submission" date="2017-01" db="EMBL/GenBank/DDBJ databases">
        <authorList>
            <person name="Mah S.A."/>
            <person name="Swanson W.J."/>
            <person name="Moy G.W."/>
            <person name="Vacquier V.D."/>
        </authorList>
    </citation>
    <scope>NUCLEOTIDE SEQUENCE [LARGE SCALE GENOMIC DNA]</scope>
    <source>
        <strain evidence="6">129</strain>
    </source>
</reference>
<dbReference type="InterPro" id="IPR025784">
    <property type="entry name" value="EFM7"/>
</dbReference>
<evidence type="ECO:0000256" key="3">
    <source>
        <dbReference type="ARBA" id="ARBA00022679"/>
    </source>
</evidence>
<dbReference type="VEuPathDB" id="FungiDB:C5L36_0B09805"/>
<dbReference type="GO" id="GO:0005737">
    <property type="term" value="C:cytoplasm"/>
    <property type="evidence" value="ECO:0007669"/>
    <property type="project" value="TreeGrafter"/>
</dbReference>
<dbReference type="GO" id="GO:0032259">
    <property type="term" value="P:methylation"/>
    <property type="evidence" value="ECO:0007669"/>
    <property type="project" value="UniProtKB-KW"/>
</dbReference>
<dbReference type="Proteomes" id="UP000249293">
    <property type="component" value="Chromosome 2"/>
</dbReference>
<dbReference type="SUPFAM" id="SSF53335">
    <property type="entry name" value="S-adenosyl-L-methionine-dependent methyltransferases"/>
    <property type="match status" value="1"/>
</dbReference>
<dbReference type="Proteomes" id="UP000195871">
    <property type="component" value="Unassembled WGS sequence"/>
</dbReference>
<dbReference type="PROSITE" id="PS51560">
    <property type="entry name" value="SAM_MT_NNT1"/>
    <property type="match status" value="1"/>
</dbReference>
<gene>
    <name evidence="6" type="ORF">BOH78_0475</name>
    <name evidence="5" type="ORF">C5L36_0B09805</name>
    <name evidence="7" type="ORF">CAS74_003855</name>
</gene>
<dbReference type="GO" id="GO:0008757">
    <property type="term" value="F:S-adenosylmethionine-dependent methyltransferase activity"/>
    <property type="evidence" value="ECO:0007669"/>
    <property type="project" value="UniProtKB-ARBA"/>
</dbReference>
<organism evidence="6 8">
    <name type="scientific">Pichia kudriavzevii</name>
    <name type="common">Yeast</name>
    <name type="synonym">Issatchenkia orientalis</name>
    <dbReference type="NCBI Taxonomy" id="4909"/>
    <lineage>
        <taxon>Eukaryota</taxon>
        <taxon>Fungi</taxon>
        <taxon>Dikarya</taxon>
        <taxon>Ascomycota</taxon>
        <taxon>Saccharomycotina</taxon>
        <taxon>Pichiomycetes</taxon>
        <taxon>Pichiales</taxon>
        <taxon>Pichiaceae</taxon>
        <taxon>Pichia</taxon>
    </lineage>
</organism>
<sequence>MSDTESLFDGGLFEEPEEFQRKEIPSHFAKYERKYQTPEFHHSIDEIQLRLVGKSPLWGHLLWNAGTYTANYIEKHPKEVRGKKVVEFGAASALPSLLCALNGAERVICTDYPDPDLLSNIKYNVEHLEYSPAQEIIDVEGFIWGNPVEDISRKLGGNGKADFLIMSDLVFNHSEHHKLLKSCKELIQPLEEGKPRSGGRCLVVWSPHRPVPKMVENDFKFFSDAEELFNFDVEHVEMVHWDHPMFPDDPKETEEIRKRVYCYILHPTW</sequence>
<keyword evidence="4" id="KW-0949">S-adenosyl-L-methionine</keyword>
<name>A0A1V2LTE7_PICKU</name>
<evidence type="ECO:0000256" key="4">
    <source>
        <dbReference type="ARBA" id="ARBA00022691"/>
    </source>
</evidence>
<dbReference type="AlphaFoldDB" id="A0A1V2LTE7"/>
<evidence type="ECO:0000313" key="5">
    <source>
        <dbReference type="EMBL" id="AWU75740.1"/>
    </source>
</evidence>
<dbReference type="STRING" id="4909.A0A1V2LTE7"/>
<dbReference type="EMBL" id="NHMM01000006">
    <property type="protein sequence ID" value="OUT20859.1"/>
    <property type="molecule type" value="Genomic_DNA"/>
</dbReference>
<dbReference type="EMBL" id="CP028774">
    <property type="protein sequence ID" value="AWU75740.1"/>
    <property type="molecule type" value="Genomic_DNA"/>
</dbReference>
<dbReference type="EMBL" id="MQVM01000002">
    <property type="protein sequence ID" value="ONH77324.1"/>
    <property type="molecule type" value="Genomic_DNA"/>
</dbReference>
<proteinExistence type="predicted"/>
<accession>A0A1V2LTE7</accession>
<evidence type="ECO:0000313" key="10">
    <source>
        <dbReference type="Proteomes" id="UP000249293"/>
    </source>
</evidence>
<evidence type="ECO:0000256" key="2">
    <source>
        <dbReference type="ARBA" id="ARBA00022603"/>
    </source>
</evidence>
<dbReference type="InterPro" id="IPR019410">
    <property type="entry name" value="Methyltransf_16"/>
</dbReference>
<dbReference type="PANTHER" id="PTHR14614:SF10">
    <property type="entry name" value="PROTEIN N-TERMINAL AND LYSINE N-METHYLTRANSFERASE EFM7"/>
    <property type="match status" value="1"/>
</dbReference>
<evidence type="ECO:0000313" key="7">
    <source>
        <dbReference type="EMBL" id="OUT20859.1"/>
    </source>
</evidence>
<dbReference type="OrthoDB" id="46564at2759"/>